<dbReference type="GO" id="GO:0008168">
    <property type="term" value="F:methyltransferase activity"/>
    <property type="evidence" value="ECO:0007669"/>
    <property type="project" value="UniProtKB-KW"/>
</dbReference>
<protein>
    <submittedName>
        <fullName evidence="3">Phospholipid N-methyltransferase</fullName>
    </submittedName>
</protein>
<dbReference type="RefSeq" id="WP_011035293.1">
    <property type="nucleotide sequence ID" value="NC_007086.1"/>
</dbReference>
<evidence type="ECO:0000259" key="2">
    <source>
        <dbReference type="Pfam" id="PF13649"/>
    </source>
</evidence>
<proteinExistence type="predicted"/>
<keyword evidence="3" id="KW-0808">Transferase</keyword>
<sequence length="192" mass="21206">MARSYRTSFFREWITAPASVAAILPSGRALAAVITSELSHTTERVLELGPGTGVFTEAMLDRGVQENNLVLLEYNAAFSALLKQRFPRANLLQMDVTGLEALPRIDGGRVDAVICGLGLLTMPMHQVAAIVRGAFLHLKDDGRMYLFTYGLKCSVPDCILDQLDLEAVKIGRTYRNLPPATTYRLQRRSYAC</sequence>
<feature type="signal peptide" evidence="1">
    <location>
        <begin position="1"/>
        <end position="31"/>
    </location>
</feature>
<dbReference type="SUPFAM" id="SSF53335">
    <property type="entry name" value="S-adenosyl-L-methionine-dependent methyltransferases"/>
    <property type="match status" value="1"/>
</dbReference>
<feature type="chain" id="PRO_5002600721" evidence="1">
    <location>
        <begin position="32"/>
        <end position="192"/>
    </location>
</feature>
<dbReference type="AlphaFoldDB" id="A0A0H2X2C1"/>
<organism evidence="3 4">
    <name type="scientific">Xanthomonas campestris pv. campestris (strain 8004)</name>
    <dbReference type="NCBI Taxonomy" id="314565"/>
    <lineage>
        <taxon>Bacteria</taxon>
        <taxon>Pseudomonadati</taxon>
        <taxon>Pseudomonadota</taxon>
        <taxon>Gammaproteobacteria</taxon>
        <taxon>Lysobacterales</taxon>
        <taxon>Lysobacteraceae</taxon>
        <taxon>Xanthomonas</taxon>
    </lineage>
</organism>
<dbReference type="KEGG" id="xcb:XC_0035"/>
<dbReference type="Proteomes" id="UP000000420">
    <property type="component" value="Chromosome"/>
</dbReference>
<evidence type="ECO:0000256" key="1">
    <source>
        <dbReference type="SAM" id="SignalP"/>
    </source>
</evidence>
<keyword evidence="3" id="KW-0489">Methyltransferase</keyword>
<accession>A0A0H2X2C1</accession>
<evidence type="ECO:0000313" key="4">
    <source>
        <dbReference type="Proteomes" id="UP000000420"/>
    </source>
</evidence>
<dbReference type="InterPro" id="IPR029063">
    <property type="entry name" value="SAM-dependent_MTases_sf"/>
</dbReference>
<evidence type="ECO:0000313" key="3">
    <source>
        <dbReference type="EMBL" id="AAY47129.1"/>
    </source>
</evidence>
<reference evidence="3 4" key="1">
    <citation type="journal article" date="2005" name="Genome Res.">
        <title>Comparative and functional genomic analyses of the pathogenicity of phytopathogen Xanthomonas campestris pv. campestris.</title>
        <authorList>
            <person name="Qian W."/>
            <person name="Jia Y."/>
            <person name="Ren S.X."/>
            <person name="He Y.Q."/>
            <person name="Feng J.X."/>
            <person name="Lu L.F."/>
            <person name="Sun Q."/>
            <person name="Ying G."/>
            <person name="Tang D.J."/>
            <person name="Tang H."/>
            <person name="Wu W."/>
            <person name="Hao P."/>
            <person name="Wang L."/>
            <person name="Jiang B.L."/>
            <person name="Zeng S."/>
            <person name="Gu W.Y."/>
            <person name="Lu G."/>
            <person name="Rong L."/>
            <person name="Tian Y."/>
            <person name="Yao Z."/>
            <person name="Fu G."/>
            <person name="Chen B."/>
            <person name="Fang R."/>
            <person name="Qiang B."/>
            <person name="Chen Z."/>
            <person name="Zhao G.P."/>
            <person name="Tang J.L."/>
            <person name="He C."/>
        </authorList>
    </citation>
    <scope>NUCLEOTIDE SEQUENCE [LARGE SCALE GENOMIC DNA]</scope>
    <source>
        <strain evidence="3 4">8004</strain>
    </source>
</reference>
<keyword evidence="1" id="KW-0732">Signal</keyword>
<dbReference type="Pfam" id="PF13649">
    <property type="entry name" value="Methyltransf_25"/>
    <property type="match status" value="1"/>
</dbReference>
<gene>
    <name evidence="3" type="ordered locus">XC_0035</name>
</gene>
<dbReference type="InterPro" id="IPR041698">
    <property type="entry name" value="Methyltransf_25"/>
</dbReference>
<name>A0A0H2X2C1_XANC8</name>
<dbReference type="Gene3D" id="3.40.50.150">
    <property type="entry name" value="Vaccinia Virus protein VP39"/>
    <property type="match status" value="1"/>
</dbReference>
<dbReference type="GeneID" id="58011335"/>
<dbReference type="FunFam" id="3.40.50.150:FF:000346">
    <property type="entry name" value="Phospholipid N-methyltransferase"/>
    <property type="match status" value="1"/>
</dbReference>
<feature type="domain" description="Methyltransferase" evidence="2">
    <location>
        <begin position="45"/>
        <end position="142"/>
    </location>
</feature>
<dbReference type="HOGENOM" id="CLU_085338_2_0_6"/>
<dbReference type="SMR" id="A0A0H2X2C1"/>
<dbReference type="EMBL" id="CP000050">
    <property type="protein sequence ID" value="AAY47129.1"/>
    <property type="molecule type" value="Genomic_DNA"/>
</dbReference>
<dbReference type="GO" id="GO:0032259">
    <property type="term" value="P:methylation"/>
    <property type="evidence" value="ECO:0007669"/>
    <property type="project" value="UniProtKB-KW"/>
</dbReference>
<dbReference type="CDD" id="cd02440">
    <property type="entry name" value="AdoMet_MTases"/>
    <property type="match status" value="1"/>
</dbReference>